<protein>
    <submittedName>
        <fullName evidence="2">Uncharacterized protein</fullName>
    </submittedName>
</protein>
<dbReference type="AlphaFoldDB" id="A0A7K0BMQ0"/>
<name>A0A7K0BMQ0_9ACTN</name>
<evidence type="ECO:0000313" key="3">
    <source>
        <dbReference type="Proteomes" id="UP000487268"/>
    </source>
</evidence>
<feature type="compositionally biased region" description="Basic and acidic residues" evidence="1">
    <location>
        <begin position="50"/>
        <end position="60"/>
    </location>
</feature>
<accession>A0A7K0BMQ0</accession>
<keyword evidence="3" id="KW-1185">Reference proteome</keyword>
<proteinExistence type="predicted"/>
<dbReference type="Proteomes" id="UP000487268">
    <property type="component" value="Unassembled WGS sequence"/>
</dbReference>
<dbReference type="OrthoDB" id="4843807at2"/>
<evidence type="ECO:0000313" key="2">
    <source>
        <dbReference type="EMBL" id="MQY02441.1"/>
    </source>
</evidence>
<feature type="compositionally biased region" description="Basic and acidic residues" evidence="1">
    <location>
        <begin position="1"/>
        <end position="17"/>
    </location>
</feature>
<dbReference type="RefSeq" id="WP_153530624.1">
    <property type="nucleotide sequence ID" value="NZ_WEGH01000001.1"/>
</dbReference>
<evidence type="ECO:0000256" key="1">
    <source>
        <dbReference type="SAM" id="MobiDB-lite"/>
    </source>
</evidence>
<dbReference type="EMBL" id="WEGH01000001">
    <property type="protein sequence ID" value="MQY02441.1"/>
    <property type="molecule type" value="Genomic_DNA"/>
</dbReference>
<organism evidence="2 3">
    <name type="scientific">Actinomadura macrotermitis</name>
    <dbReference type="NCBI Taxonomy" id="2585200"/>
    <lineage>
        <taxon>Bacteria</taxon>
        <taxon>Bacillati</taxon>
        <taxon>Actinomycetota</taxon>
        <taxon>Actinomycetes</taxon>
        <taxon>Streptosporangiales</taxon>
        <taxon>Thermomonosporaceae</taxon>
        <taxon>Actinomadura</taxon>
    </lineage>
</organism>
<comment type="caution">
    <text evidence="2">The sequence shown here is derived from an EMBL/GenBank/DDBJ whole genome shotgun (WGS) entry which is preliminary data.</text>
</comment>
<sequence length="60" mass="6813">MSERPDSARSDDDRPVDLGEDGLEVLPDQTADDTDVGWGEWRGTADDDDARFLEERPPHW</sequence>
<gene>
    <name evidence="2" type="ORF">ACRB68_04710</name>
</gene>
<reference evidence="2 3" key="1">
    <citation type="submission" date="2019-10" db="EMBL/GenBank/DDBJ databases">
        <title>Actinomadura rubteroloni sp. nov. and Actinomadura macrotermitis sp. nov., isolated from the gut of fungus growing-termite Macrotermes natalensis.</title>
        <authorList>
            <person name="Benndorf R."/>
            <person name="Martin K."/>
            <person name="Kuefner M."/>
            <person name="De Beer W."/>
            <person name="Kaster A.-K."/>
            <person name="Vollmers J."/>
            <person name="Poulsen M."/>
            <person name="Beemelmanns C."/>
        </authorList>
    </citation>
    <scope>NUCLEOTIDE SEQUENCE [LARGE SCALE GENOMIC DNA]</scope>
    <source>
        <strain evidence="2 3">RB68</strain>
    </source>
</reference>
<feature type="region of interest" description="Disordered" evidence="1">
    <location>
        <begin position="1"/>
        <end position="60"/>
    </location>
</feature>